<reference evidence="2" key="1">
    <citation type="journal article" date="2022" name="bioRxiv">
        <title>Sequencing and chromosome-scale assembly of the giantPleurodeles waltlgenome.</title>
        <authorList>
            <person name="Brown T."/>
            <person name="Elewa A."/>
            <person name="Iarovenko S."/>
            <person name="Subramanian E."/>
            <person name="Araus A.J."/>
            <person name="Petzold A."/>
            <person name="Susuki M."/>
            <person name="Suzuki K.-i.T."/>
            <person name="Hayashi T."/>
            <person name="Toyoda A."/>
            <person name="Oliveira C."/>
            <person name="Osipova E."/>
            <person name="Leigh N.D."/>
            <person name="Simon A."/>
            <person name="Yun M.H."/>
        </authorList>
    </citation>
    <scope>NUCLEOTIDE SEQUENCE</scope>
    <source>
        <strain evidence="2">20211129_DDA</strain>
        <tissue evidence="2">Liver</tissue>
    </source>
</reference>
<comment type="caution">
    <text evidence="2">The sequence shown here is derived from an EMBL/GenBank/DDBJ whole genome shotgun (WGS) entry which is preliminary data.</text>
</comment>
<feature type="region of interest" description="Disordered" evidence="1">
    <location>
        <begin position="88"/>
        <end position="116"/>
    </location>
</feature>
<feature type="compositionally biased region" description="Polar residues" evidence="1">
    <location>
        <begin position="88"/>
        <end position="102"/>
    </location>
</feature>
<evidence type="ECO:0000313" key="2">
    <source>
        <dbReference type="EMBL" id="KAJ1122651.1"/>
    </source>
</evidence>
<organism evidence="2 3">
    <name type="scientific">Pleurodeles waltl</name>
    <name type="common">Iberian ribbed newt</name>
    <dbReference type="NCBI Taxonomy" id="8319"/>
    <lineage>
        <taxon>Eukaryota</taxon>
        <taxon>Metazoa</taxon>
        <taxon>Chordata</taxon>
        <taxon>Craniata</taxon>
        <taxon>Vertebrata</taxon>
        <taxon>Euteleostomi</taxon>
        <taxon>Amphibia</taxon>
        <taxon>Batrachia</taxon>
        <taxon>Caudata</taxon>
        <taxon>Salamandroidea</taxon>
        <taxon>Salamandridae</taxon>
        <taxon>Pleurodelinae</taxon>
        <taxon>Pleurodeles</taxon>
    </lineage>
</organism>
<gene>
    <name evidence="2" type="ORF">NDU88_001136</name>
</gene>
<dbReference type="AlphaFoldDB" id="A0AAV7P4V1"/>
<dbReference type="Proteomes" id="UP001066276">
    <property type="component" value="Chromosome 7"/>
</dbReference>
<evidence type="ECO:0000313" key="3">
    <source>
        <dbReference type="Proteomes" id="UP001066276"/>
    </source>
</evidence>
<evidence type="ECO:0000256" key="1">
    <source>
        <dbReference type="SAM" id="MobiDB-lite"/>
    </source>
</evidence>
<keyword evidence="3" id="KW-1185">Reference proteome</keyword>
<protein>
    <submittedName>
        <fullName evidence="2">Uncharacterized protein</fullName>
    </submittedName>
</protein>
<sequence length="116" mass="12525">MNGSQWSESVEGLVGNTSNLGRFKAKAILIEAADRTRTWSYNACATSKCIFIAVIGEAGELAYPLIVYVPQDRHLAQVVVFGTSHNLPGHSTDSHLTSSPQSAGRGYKARSDVKMQ</sequence>
<proteinExistence type="predicted"/>
<name>A0AAV7P4V1_PLEWA</name>
<accession>A0AAV7P4V1</accession>
<dbReference type="EMBL" id="JANPWB010000011">
    <property type="protein sequence ID" value="KAJ1122651.1"/>
    <property type="molecule type" value="Genomic_DNA"/>
</dbReference>